<dbReference type="InterPro" id="IPR008949">
    <property type="entry name" value="Isoprenoid_synthase_dom_sf"/>
</dbReference>
<feature type="domain" description="Retrotransposon gag" evidence="2">
    <location>
        <begin position="361"/>
        <end position="432"/>
    </location>
</feature>
<name>A0AAQ3PEY6_VIGMU</name>
<dbReference type="Proteomes" id="UP001374535">
    <property type="component" value="Chromosome 1"/>
</dbReference>
<evidence type="ECO:0000313" key="4">
    <source>
        <dbReference type="Proteomes" id="UP001374535"/>
    </source>
</evidence>
<dbReference type="AlphaFoldDB" id="A0AAQ3PEY6"/>
<feature type="compositionally biased region" description="Low complexity" evidence="1">
    <location>
        <begin position="263"/>
        <end position="273"/>
    </location>
</feature>
<evidence type="ECO:0000313" key="3">
    <source>
        <dbReference type="EMBL" id="WVZ26556.1"/>
    </source>
</evidence>
<gene>
    <name evidence="3" type="ORF">V8G54_005100</name>
</gene>
<evidence type="ECO:0000256" key="1">
    <source>
        <dbReference type="SAM" id="MobiDB-lite"/>
    </source>
</evidence>
<dbReference type="EMBL" id="CP144700">
    <property type="protein sequence ID" value="WVZ26556.1"/>
    <property type="molecule type" value="Genomic_DNA"/>
</dbReference>
<feature type="region of interest" description="Disordered" evidence="1">
    <location>
        <begin position="263"/>
        <end position="327"/>
    </location>
</feature>
<dbReference type="InterPro" id="IPR005162">
    <property type="entry name" value="Retrotrans_gag_dom"/>
</dbReference>
<accession>A0AAQ3PEY6</accession>
<keyword evidence="4" id="KW-1185">Reference proteome</keyword>
<dbReference type="Gene3D" id="1.10.600.10">
    <property type="entry name" value="Farnesyl Diphosphate Synthase"/>
    <property type="match status" value="1"/>
</dbReference>
<sequence>MTQERRKAIWAIYGIEIDYTLSIEVWCRRTDELVGGPNASHITPKALDRWEKRLYDVFGGHPYDMYDVAFSDTVSKYPVDIQSCGGQPFEVELAKPKFKNKENGDYSVYRKSQRRCCGDEIRELLGEEECLIDENFDCIDVQVLVNDERKSTLIENGGLIHPEDVPTHFSQGLWGLELSESPLLSTSPLGQSLKITERSRVKENERSRSKESKRSRQSKHQKAGKLPMVTTRNMENNNSTDMIRELQVQIEAQAKRMEEQAQTIRQQQEVQQKQAEEIARLKQQRPTPEMSDSNRDNHSRHDDQSIHSDPNRRLVMQAPMPNRPPPPIEKFDGTSDPEHHIRNFIDSMVFYSDSDPVKCKAFSLSLKEEALEWYYTLPPNTVDSFRTVITLFRRQYASNRKQEITPAELVNTKQGKDETLKAFMKRYNEIAR</sequence>
<feature type="region of interest" description="Disordered" evidence="1">
    <location>
        <begin position="185"/>
        <end position="240"/>
    </location>
</feature>
<dbReference type="Pfam" id="PF03732">
    <property type="entry name" value="Retrotrans_gag"/>
    <property type="match status" value="1"/>
</dbReference>
<feature type="compositionally biased region" description="Basic and acidic residues" evidence="1">
    <location>
        <begin position="195"/>
        <end position="214"/>
    </location>
</feature>
<reference evidence="3 4" key="1">
    <citation type="journal article" date="2023" name="Life. Sci Alliance">
        <title>Evolutionary insights into 3D genome organization and epigenetic landscape of Vigna mungo.</title>
        <authorList>
            <person name="Junaid A."/>
            <person name="Singh B."/>
            <person name="Bhatia S."/>
        </authorList>
    </citation>
    <scope>NUCLEOTIDE SEQUENCE [LARGE SCALE GENOMIC DNA]</scope>
    <source>
        <strain evidence="3">Urdbean</strain>
    </source>
</reference>
<proteinExistence type="predicted"/>
<dbReference type="PANTHER" id="PTHR31480">
    <property type="entry name" value="BIFUNCTIONAL LYCOPENE CYCLASE/PHYTOENE SYNTHASE"/>
    <property type="match status" value="1"/>
</dbReference>
<organism evidence="3 4">
    <name type="scientific">Vigna mungo</name>
    <name type="common">Black gram</name>
    <name type="synonym">Phaseolus mungo</name>
    <dbReference type="NCBI Taxonomy" id="3915"/>
    <lineage>
        <taxon>Eukaryota</taxon>
        <taxon>Viridiplantae</taxon>
        <taxon>Streptophyta</taxon>
        <taxon>Embryophyta</taxon>
        <taxon>Tracheophyta</taxon>
        <taxon>Spermatophyta</taxon>
        <taxon>Magnoliopsida</taxon>
        <taxon>eudicotyledons</taxon>
        <taxon>Gunneridae</taxon>
        <taxon>Pentapetalae</taxon>
        <taxon>rosids</taxon>
        <taxon>fabids</taxon>
        <taxon>Fabales</taxon>
        <taxon>Fabaceae</taxon>
        <taxon>Papilionoideae</taxon>
        <taxon>50 kb inversion clade</taxon>
        <taxon>NPAAA clade</taxon>
        <taxon>indigoferoid/millettioid clade</taxon>
        <taxon>Phaseoleae</taxon>
        <taxon>Vigna</taxon>
    </lineage>
</organism>
<feature type="compositionally biased region" description="Polar residues" evidence="1">
    <location>
        <begin position="230"/>
        <end position="240"/>
    </location>
</feature>
<feature type="compositionally biased region" description="Basic and acidic residues" evidence="1">
    <location>
        <begin position="292"/>
        <end position="312"/>
    </location>
</feature>
<protein>
    <recommendedName>
        <fullName evidence="2">Retrotransposon gag domain-containing protein</fullName>
    </recommendedName>
</protein>
<evidence type="ECO:0000259" key="2">
    <source>
        <dbReference type="Pfam" id="PF03732"/>
    </source>
</evidence>